<reference evidence="2" key="1">
    <citation type="submission" date="2020-01" db="EMBL/GenBank/DDBJ databases">
        <authorList>
            <consortium name="DOE Joint Genome Institute"/>
            <person name="Haridas S."/>
            <person name="Albert R."/>
            <person name="Binder M."/>
            <person name="Bloem J."/>
            <person name="Labutti K."/>
            <person name="Salamov A."/>
            <person name="Andreopoulos B."/>
            <person name="Baker S.E."/>
            <person name="Barry K."/>
            <person name="Bills G."/>
            <person name="Bluhm B.H."/>
            <person name="Cannon C."/>
            <person name="Castanera R."/>
            <person name="Culley D.E."/>
            <person name="Daum C."/>
            <person name="Ezra D."/>
            <person name="Gonzalez J.B."/>
            <person name="Henrissat B."/>
            <person name="Kuo A."/>
            <person name="Liang C."/>
            <person name="Lipzen A."/>
            <person name="Lutzoni F."/>
            <person name="Magnuson J."/>
            <person name="Mondo S."/>
            <person name="Nolan M."/>
            <person name="Ohm R."/>
            <person name="Pangilinan J."/>
            <person name="Park H.-J."/>
            <person name="Ramirez L."/>
            <person name="Alfaro M."/>
            <person name="Sun H."/>
            <person name="Tritt A."/>
            <person name="Yoshinaga Y."/>
            <person name="Zwiers L.-H."/>
            <person name="Turgeon B.G."/>
            <person name="Goodwin S.B."/>
            <person name="Spatafora J.W."/>
            <person name="Crous P.W."/>
            <person name="Grigoriev I.V."/>
        </authorList>
    </citation>
    <scope>NUCLEOTIDE SEQUENCE</scope>
    <source>
        <strain evidence="2">CBS 342.82</strain>
    </source>
</reference>
<dbReference type="RefSeq" id="XP_033454936.1">
    <property type="nucleotide sequence ID" value="XM_033607157.1"/>
</dbReference>
<reference evidence="2" key="2">
    <citation type="submission" date="2020-04" db="EMBL/GenBank/DDBJ databases">
        <authorList>
            <consortium name="NCBI Genome Project"/>
        </authorList>
    </citation>
    <scope>NUCLEOTIDE SEQUENCE</scope>
    <source>
        <strain evidence="2">CBS 342.82</strain>
    </source>
</reference>
<proteinExistence type="predicted"/>
<sequence>MAIFHTQISHLPPLTPRFMTLSLLVITSYTVVPFVYRKTTPTLHEFVLSDVLQSMWVSNGVHGGVVQYDLYKPSIKKGEVHKEQRGFLNSPPRVLREALSALQAEHETSSFTIDDHLDQLSRDPTTSIIDLLWKKKLIELHKDYALSLPSPSEFDEESFNEFMALSGMYHRLTLELHTPRKNSAERYTKDLTGTIRRARRSEANGTNDSSTWIQFFKGYARSCRDAADAALSVYECRTQAMETSGTYLRRIGQFSDESWREHEAQAERYQRKSQDWHRKHLAAIEYIRERQPAGLP</sequence>
<keyword evidence="1" id="KW-1185">Reference proteome</keyword>
<protein>
    <submittedName>
        <fullName evidence="2">Uncharacterized protein</fullName>
    </submittedName>
</protein>
<organism evidence="2">
    <name type="scientific">Dissoconium aciculare CBS 342.82</name>
    <dbReference type="NCBI Taxonomy" id="1314786"/>
    <lineage>
        <taxon>Eukaryota</taxon>
        <taxon>Fungi</taxon>
        <taxon>Dikarya</taxon>
        <taxon>Ascomycota</taxon>
        <taxon>Pezizomycotina</taxon>
        <taxon>Dothideomycetes</taxon>
        <taxon>Dothideomycetidae</taxon>
        <taxon>Mycosphaerellales</taxon>
        <taxon>Dissoconiaceae</taxon>
        <taxon>Dissoconium</taxon>
    </lineage>
</organism>
<dbReference type="Proteomes" id="UP000504637">
    <property type="component" value="Unplaced"/>
</dbReference>
<dbReference type="AlphaFoldDB" id="A0A6J3LPV8"/>
<gene>
    <name evidence="2" type="ORF">K489DRAFT_405431</name>
</gene>
<evidence type="ECO:0000313" key="1">
    <source>
        <dbReference type="Proteomes" id="UP000504637"/>
    </source>
</evidence>
<evidence type="ECO:0000313" key="2">
    <source>
        <dbReference type="RefSeq" id="XP_033454936.1"/>
    </source>
</evidence>
<reference evidence="2" key="3">
    <citation type="submission" date="2025-08" db="UniProtKB">
        <authorList>
            <consortium name="RefSeq"/>
        </authorList>
    </citation>
    <scope>IDENTIFICATION</scope>
    <source>
        <strain evidence="2">CBS 342.82</strain>
    </source>
</reference>
<dbReference type="GeneID" id="54364957"/>
<accession>A0A6J3LPV8</accession>
<name>A0A6J3LPV8_9PEZI</name>